<evidence type="ECO:0000313" key="9">
    <source>
        <dbReference type="EMBL" id="KAK2572455.1"/>
    </source>
</evidence>
<feature type="transmembrane region" description="Helical" evidence="7">
    <location>
        <begin position="858"/>
        <end position="877"/>
    </location>
</feature>
<sequence>MASTMVLTQSLLVVFICVASYGSCEEPTLNGSEILWNDKFDKKGEEGTGLKTEYDAKGLQPWYNFANFFISIVLNKEPYDLVLKVKNGVGDTTDFVKNDVALGYALGMTICVGLGFLFIIIMPIVGLCFCCCRCCGNCGGDMSQADKPNNNCKRAVFGAILTVITLMMLSCVLMTFVCNDRMSDTVDQMVDTSKGILNEAIFFINRTVGEVDKVLVVDFPFVTEQISNEISDENLTISVGAPILNELDAVSVKPIEAVQRLSDTTKQMRNQLEVITNNSQRLSNLTEELSSGLNKSRTNLDEIKTNCTKNSSLSSNTSCGDIDTSLLVTEANFTNLPDVSQQLSNVQEVVNQDFEKSAQEGLNEAKNIPSKVINDTSSIRADIRTQISDASKTVSNLSSDLSNIANDNIISRLKTWRDVEIPKIKDYAKQYDHYRWIAGVGLTCMLLLIVVLMALGLMCGICGHDKETAPTNRGTVSNMGGLSLMAATGFCFIFASLLMLLATICFVLGAPSQIVCKSIETGDLYSKLGLKQQCASFCGTFNFIHMITCPRVPVGIDCRCQVVSDFFHHLGLTDTLGLDLMLVLDDPSFWGSDGYILSRAILGEKNKDVPFSIGGLLQNCRENKPLYVAGPFAKAFNISDRLNIEKLLGNDSKQNFEDLKVNLSDVEVLSSETQRSLSNLSDSGVDNIDFGAFLNETSKGITAGNLTELAENVTKLALEFRNIGTPEANDLANKANATAQGLRDLDTNVVQVMAKLADDLGRNVEDLKGIGSNIKVEANEALMRAQEAQENIRINSSKTVDETVSKFINRVLGFGYQFTDHVLSLLKDDLGRCKPVANIYDASIAFTCKQALYPFNGFWFSIGFCLLFFIPAIIFNVKLAKHYRRMSYERDMEYGYDAEMYEMGQTSSLPP</sequence>
<dbReference type="AlphaFoldDB" id="A0AAD9R439"/>
<evidence type="ECO:0000256" key="1">
    <source>
        <dbReference type="ARBA" id="ARBA00004141"/>
    </source>
</evidence>
<feature type="chain" id="PRO_5042203486" evidence="8">
    <location>
        <begin position="25"/>
        <end position="911"/>
    </location>
</feature>
<accession>A0AAD9R439</accession>
<evidence type="ECO:0000256" key="5">
    <source>
        <dbReference type="ARBA" id="ARBA00023136"/>
    </source>
</evidence>
<evidence type="ECO:0000256" key="4">
    <source>
        <dbReference type="ARBA" id="ARBA00022989"/>
    </source>
</evidence>
<gene>
    <name evidence="9" type="ORF">P5673_002701</name>
</gene>
<evidence type="ECO:0000256" key="7">
    <source>
        <dbReference type="SAM" id="Phobius"/>
    </source>
</evidence>
<dbReference type="PANTHER" id="PTHR22730:SF1">
    <property type="entry name" value="PROMININ-LIKE PROTEIN"/>
    <property type="match status" value="1"/>
</dbReference>
<reference evidence="9" key="1">
    <citation type="journal article" date="2023" name="G3 (Bethesda)">
        <title>Whole genome assembly and annotation of the endangered Caribbean coral Acropora cervicornis.</title>
        <authorList>
            <person name="Selwyn J.D."/>
            <person name="Vollmer S.V."/>
        </authorList>
    </citation>
    <scope>NUCLEOTIDE SEQUENCE</scope>
    <source>
        <strain evidence="9">K2</strain>
    </source>
</reference>
<keyword evidence="3 7" id="KW-0812">Transmembrane</keyword>
<feature type="transmembrane region" description="Helical" evidence="7">
    <location>
        <begin position="436"/>
        <end position="461"/>
    </location>
</feature>
<feature type="transmembrane region" description="Helical" evidence="7">
    <location>
        <begin position="482"/>
        <end position="509"/>
    </location>
</feature>
<comment type="caution">
    <text evidence="9">The sequence shown here is derived from an EMBL/GenBank/DDBJ whole genome shotgun (WGS) entry which is preliminary data.</text>
</comment>
<dbReference type="PANTHER" id="PTHR22730">
    <property type="entry name" value="PROMININ PROM PROTEIN"/>
    <property type="match status" value="1"/>
</dbReference>
<dbReference type="Proteomes" id="UP001249851">
    <property type="component" value="Unassembled WGS sequence"/>
</dbReference>
<keyword evidence="8" id="KW-0732">Signal</keyword>
<feature type="transmembrane region" description="Helical" evidence="7">
    <location>
        <begin position="101"/>
        <end position="134"/>
    </location>
</feature>
<reference evidence="9" key="2">
    <citation type="journal article" date="2023" name="Science">
        <title>Genomic signatures of disease resistance in endangered staghorn corals.</title>
        <authorList>
            <person name="Vollmer S.V."/>
            <person name="Selwyn J.D."/>
            <person name="Despard B.A."/>
            <person name="Roesel C.L."/>
        </authorList>
    </citation>
    <scope>NUCLEOTIDE SEQUENCE</scope>
    <source>
        <strain evidence="9">K2</strain>
    </source>
</reference>
<organism evidence="9 10">
    <name type="scientific">Acropora cervicornis</name>
    <name type="common">Staghorn coral</name>
    <dbReference type="NCBI Taxonomy" id="6130"/>
    <lineage>
        <taxon>Eukaryota</taxon>
        <taxon>Metazoa</taxon>
        <taxon>Cnidaria</taxon>
        <taxon>Anthozoa</taxon>
        <taxon>Hexacorallia</taxon>
        <taxon>Scleractinia</taxon>
        <taxon>Astrocoeniina</taxon>
        <taxon>Acroporidae</taxon>
        <taxon>Acropora</taxon>
    </lineage>
</organism>
<keyword evidence="5 7" id="KW-0472">Membrane</keyword>
<dbReference type="InterPro" id="IPR008795">
    <property type="entry name" value="Prominin"/>
</dbReference>
<evidence type="ECO:0000256" key="8">
    <source>
        <dbReference type="SAM" id="SignalP"/>
    </source>
</evidence>
<evidence type="ECO:0000313" key="10">
    <source>
        <dbReference type="Proteomes" id="UP001249851"/>
    </source>
</evidence>
<keyword evidence="6" id="KW-0325">Glycoprotein</keyword>
<dbReference type="GO" id="GO:0016020">
    <property type="term" value="C:membrane"/>
    <property type="evidence" value="ECO:0007669"/>
    <property type="project" value="UniProtKB-SubCell"/>
</dbReference>
<evidence type="ECO:0000256" key="2">
    <source>
        <dbReference type="ARBA" id="ARBA00006058"/>
    </source>
</evidence>
<dbReference type="Pfam" id="PF05478">
    <property type="entry name" value="Prominin"/>
    <property type="match status" value="2"/>
</dbReference>
<protein>
    <submittedName>
        <fullName evidence="9">Prominin-1-A</fullName>
    </submittedName>
</protein>
<comment type="subcellular location">
    <subcellularLocation>
        <location evidence="1">Membrane</location>
        <topology evidence="1">Multi-pass membrane protein</topology>
    </subcellularLocation>
</comment>
<evidence type="ECO:0000256" key="6">
    <source>
        <dbReference type="ARBA" id="ARBA00023180"/>
    </source>
</evidence>
<evidence type="ECO:0000256" key="3">
    <source>
        <dbReference type="ARBA" id="ARBA00022692"/>
    </source>
</evidence>
<dbReference type="EMBL" id="JARQWQ010000004">
    <property type="protein sequence ID" value="KAK2572455.1"/>
    <property type="molecule type" value="Genomic_DNA"/>
</dbReference>
<feature type="signal peptide" evidence="8">
    <location>
        <begin position="1"/>
        <end position="24"/>
    </location>
</feature>
<proteinExistence type="inferred from homology"/>
<comment type="similarity">
    <text evidence="2">Belongs to the prominin family.</text>
</comment>
<name>A0AAD9R439_ACRCE</name>
<keyword evidence="10" id="KW-1185">Reference proteome</keyword>
<keyword evidence="4 7" id="KW-1133">Transmembrane helix</keyword>
<feature type="transmembrane region" description="Helical" evidence="7">
    <location>
        <begin position="155"/>
        <end position="177"/>
    </location>
</feature>